<protein>
    <submittedName>
        <fullName evidence="1">Uncharacterized protein</fullName>
    </submittedName>
</protein>
<geneLocation type="mitochondrion" evidence="1"/>
<dbReference type="AlphaFoldDB" id="A0A101M3W5"/>
<gene>
    <name evidence="1" type="ORF">ABT39_MTgene317</name>
</gene>
<keyword evidence="1" id="KW-0496">Mitochondrion</keyword>
<name>A0A101M3W5_PICGL</name>
<reference evidence="1" key="1">
    <citation type="journal article" date="2015" name="Genome Biol. Evol.">
        <title>Organellar Genomes of White Spruce (Picea glauca): Assembly and Annotation.</title>
        <authorList>
            <person name="Jackman S.D."/>
            <person name="Warren R.L."/>
            <person name="Gibb E.A."/>
            <person name="Vandervalk B.P."/>
            <person name="Mohamadi H."/>
            <person name="Chu J."/>
            <person name="Raymond A."/>
            <person name="Pleasance S."/>
            <person name="Coope R."/>
            <person name="Wildung M.R."/>
            <person name="Ritland C.E."/>
            <person name="Bousquet J."/>
            <person name="Jones S.J."/>
            <person name="Bohlmann J."/>
            <person name="Birol I."/>
        </authorList>
    </citation>
    <scope>NUCLEOTIDE SEQUENCE [LARGE SCALE GENOMIC DNA]</scope>
    <source>
        <tissue evidence="1">Flushing bud</tissue>
    </source>
</reference>
<accession>A0A101M3W5</accession>
<evidence type="ECO:0000313" key="1">
    <source>
        <dbReference type="EMBL" id="KUM50474.1"/>
    </source>
</evidence>
<dbReference type="EMBL" id="LKAM01000001">
    <property type="protein sequence ID" value="KUM50474.1"/>
    <property type="molecule type" value="Genomic_DNA"/>
</dbReference>
<comment type="caution">
    <text evidence="1">The sequence shown here is derived from an EMBL/GenBank/DDBJ whole genome shotgun (WGS) entry which is preliminary data.</text>
</comment>
<sequence>MGTTEEQNCYIFKPVSHSSPLPNIVSEPFAFRRSSIRLALSILLFEEKARDLISKSLFVIPCNFNSW</sequence>
<proteinExistence type="predicted"/>
<organism evidence="1">
    <name type="scientific">Picea glauca</name>
    <name type="common">White spruce</name>
    <name type="synonym">Pinus glauca</name>
    <dbReference type="NCBI Taxonomy" id="3330"/>
    <lineage>
        <taxon>Eukaryota</taxon>
        <taxon>Viridiplantae</taxon>
        <taxon>Streptophyta</taxon>
        <taxon>Embryophyta</taxon>
        <taxon>Tracheophyta</taxon>
        <taxon>Spermatophyta</taxon>
        <taxon>Pinopsida</taxon>
        <taxon>Pinidae</taxon>
        <taxon>Conifers I</taxon>
        <taxon>Pinales</taxon>
        <taxon>Pinaceae</taxon>
        <taxon>Picea</taxon>
    </lineage>
</organism>